<dbReference type="PANTHER" id="PTHR12521">
    <property type="entry name" value="PROTEIN C6ORF130"/>
    <property type="match status" value="1"/>
</dbReference>
<evidence type="ECO:0000313" key="2">
    <source>
        <dbReference type="EMBL" id="KKM74694.1"/>
    </source>
</evidence>
<dbReference type="SMART" id="SM00506">
    <property type="entry name" value="A1pp"/>
    <property type="match status" value="1"/>
</dbReference>
<dbReference type="InterPro" id="IPR002589">
    <property type="entry name" value="Macro_dom"/>
</dbReference>
<dbReference type="Gene3D" id="3.40.220.10">
    <property type="entry name" value="Leucine Aminopeptidase, subunit E, domain 1"/>
    <property type="match status" value="1"/>
</dbReference>
<gene>
    <name evidence="2" type="ORF">LCGC14_1397840</name>
</gene>
<dbReference type="PROSITE" id="PS51154">
    <property type="entry name" value="MACRO"/>
    <property type="match status" value="1"/>
</dbReference>
<organism evidence="2">
    <name type="scientific">marine sediment metagenome</name>
    <dbReference type="NCBI Taxonomy" id="412755"/>
    <lineage>
        <taxon>unclassified sequences</taxon>
        <taxon>metagenomes</taxon>
        <taxon>ecological metagenomes</taxon>
    </lineage>
</organism>
<dbReference type="Pfam" id="PF01661">
    <property type="entry name" value="Macro"/>
    <property type="match status" value="1"/>
</dbReference>
<evidence type="ECO:0000259" key="1">
    <source>
        <dbReference type="PROSITE" id="PS51154"/>
    </source>
</evidence>
<protein>
    <recommendedName>
        <fullName evidence="1">Macro domain-containing protein</fullName>
    </recommendedName>
</protein>
<name>A0A0F9JY15_9ZZZZ</name>
<dbReference type="SUPFAM" id="SSF52949">
    <property type="entry name" value="Macro domain-like"/>
    <property type="match status" value="1"/>
</dbReference>
<reference evidence="2" key="1">
    <citation type="journal article" date="2015" name="Nature">
        <title>Complex archaea that bridge the gap between prokaryotes and eukaryotes.</title>
        <authorList>
            <person name="Spang A."/>
            <person name="Saw J.H."/>
            <person name="Jorgensen S.L."/>
            <person name="Zaremba-Niedzwiedzka K."/>
            <person name="Martijn J."/>
            <person name="Lind A.E."/>
            <person name="van Eijk R."/>
            <person name="Schleper C."/>
            <person name="Guy L."/>
            <person name="Ettema T.J."/>
        </authorList>
    </citation>
    <scope>NUCLEOTIDE SEQUENCE</scope>
</reference>
<feature type="domain" description="Macro" evidence="1">
    <location>
        <begin position="1"/>
        <end position="186"/>
    </location>
</feature>
<dbReference type="PANTHER" id="PTHR12521:SF0">
    <property type="entry name" value="ADP-RIBOSE GLYCOHYDROLASE OARD1"/>
    <property type="match status" value="1"/>
</dbReference>
<dbReference type="AlphaFoldDB" id="A0A0F9JY15"/>
<dbReference type="InterPro" id="IPR050892">
    <property type="entry name" value="ADP-ribose_metab_enzymes"/>
</dbReference>
<dbReference type="GO" id="GO:0140291">
    <property type="term" value="P:peptidyl-glutamate ADP-deribosylation"/>
    <property type="evidence" value="ECO:0007669"/>
    <property type="project" value="TreeGrafter"/>
</dbReference>
<comment type="caution">
    <text evidence="2">The sequence shown here is derived from an EMBL/GenBank/DDBJ whole genome shotgun (WGS) entry which is preliminary data.</text>
</comment>
<dbReference type="EMBL" id="LAZR01009098">
    <property type="protein sequence ID" value="KKM74694.1"/>
    <property type="molecule type" value="Genomic_DNA"/>
</dbReference>
<proteinExistence type="predicted"/>
<sequence>MINIDQIRMNFVYGDLLVHALDGRFDVIVHGCNCFHTMGKGIAKQIKHQFSEAYGADLRTGYGDPYKLGSVSIADINRIRMSPSRKLIHFRVVNAYTQFFPGRNADLDCIRACFHQIYTVFGSIVRIGIPMIGCGIGGLEWIDVDNAIYNASFAYNEHHGEFPDITLVVQREEKPDVEHEIIPSSINDS</sequence>
<dbReference type="InterPro" id="IPR043472">
    <property type="entry name" value="Macro_dom-like"/>
</dbReference>
<accession>A0A0F9JY15</accession>